<proteinExistence type="predicted"/>
<dbReference type="AlphaFoldDB" id="A0A9X1UM80"/>
<name>A0A9X1UM80_9BURK</name>
<reference evidence="1" key="1">
    <citation type="submission" date="2022-01" db="EMBL/GenBank/DDBJ databases">
        <title>Genome sequence and assembly of Parabukholderia sp. RG36.</title>
        <authorList>
            <person name="Chhetri G."/>
        </authorList>
    </citation>
    <scope>NUCLEOTIDE SEQUENCE</scope>
    <source>
        <strain evidence="1">RG36</strain>
    </source>
</reference>
<gene>
    <name evidence="1" type="ORF">L5014_32280</name>
</gene>
<organism evidence="1 2">
    <name type="scientific">Paraburkholderia tagetis</name>
    <dbReference type="NCBI Taxonomy" id="2913261"/>
    <lineage>
        <taxon>Bacteria</taxon>
        <taxon>Pseudomonadati</taxon>
        <taxon>Pseudomonadota</taxon>
        <taxon>Betaproteobacteria</taxon>
        <taxon>Burkholderiales</taxon>
        <taxon>Burkholderiaceae</taxon>
        <taxon>Paraburkholderia</taxon>
    </lineage>
</organism>
<dbReference type="Proteomes" id="UP001139308">
    <property type="component" value="Unassembled WGS sequence"/>
</dbReference>
<keyword evidence="2" id="KW-1185">Reference proteome</keyword>
<sequence length="145" mass="16317">MIARYTVEHAASLSINTLRARLAAIAQRHQAQCFPDQGTPPPEPPVIALPAPSPTTRTVAPRTETRLDLHLAGPLTERNSKFVRAGQRRVDSRRNEYEIAMPYEYGLYTERAIAELRAEMHSTADFCNCWIEGSLHNPVTDTYWG</sequence>
<protein>
    <submittedName>
        <fullName evidence="1">Uncharacterized protein</fullName>
    </submittedName>
</protein>
<evidence type="ECO:0000313" key="1">
    <source>
        <dbReference type="EMBL" id="MCG5077970.1"/>
    </source>
</evidence>
<dbReference type="EMBL" id="JAKLJA010000046">
    <property type="protein sequence ID" value="MCG5077970.1"/>
    <property type="molecule type" value="Genomic_DNA"/>
</dbReference>
<comment type="caution">
    <text evidence="1">The sequence shown here is derived from an EMBL/GenBank/DDBJ whole genome shotgun (WGS) entry which is preliminary data.</text>
</comment>
<dbReference type="RefSeq" id="WP_238467857.1">
    <property type="nucleotide sequence ID" value="NZ_JAKLJA010000046.1"/>
</dbReference>
<evidence type="ECO:0000313" key="2">
    <source>
        <dbReference type="Proteomes" id="UP001139308"/>
    </source>
</evidence>
<accession>A0A9X1UM80</accession>